<dbReference type="PANTHER" id="PTHR43096:SF48">
    <property type="entry name" value="CHAPERONE PROTEIN DNAJ"/>
    <property type="match status" value="1"/>
</dbReference>
<dbReference type="HAMAP" id="MF_01152">
    <property type="entry name" value="DnaJ"/>
    <property type="match status" value="1"/>
</dbReference>
<dbReference type="FunFam" id="2.60.260.20:FF:000004">
    <property type="entry name" value="Molecular chaperone DnaJ"/>
    <property type="match status" value="1"/>
</dbReference>
<dbReference type="PROSITE" id="PS51188">
    <property type="entry name" value="ZF_CR"/>
    <property type="match status" value="1"/>
</dbReference>
<dbReference type="Gene3D" id="3.30.470.10">
    <property type="match status" value="1"/>
</dbReference>
<evidence type="ECO:0000256" key="8">
    <source>
        <dbReference type="ARBA" id="ARBA00022771"/>
    </source>
</evidence>
<dbReference type="GO" id="GO:0005524">
    <property type="term" value="F:ATP binding"/>
    <property type="evidence" value="ECO:0007669"/>
    <property type="project" value="InterPro"/>
</dbReference>
<dbReference type="Pfam" id="PF00226">
    <property type="entry name" value="DnaJ"/>
    <property type="match status" value="1"/>
</dbReference>
<dbReference type="GO" id="GO:0005737">
    <property type="term" value="C:cytoplasm"/>
    <property type="evidence" value="ECO:0007669"/>
    <property type="project" value="UniProtKB-SubCell"/>
</dbReference>
<dbReference type="SUPFAM" id="SSF49493">
    <property type="entry name" value="HSP40/DnaJ peptide-binding domain"/>
    <property type="match status" value="2"/>
</dbReference>
<dbReference type="GO" id="GO:0031072">
    <property type="term" value="F:heat shock protein binding"/>
    <property type="evidence" value="ECO:0007669"/>
    <property type="project" value="InterPro"/>
</dbReference>
<evidence type="ECO:0000259" key="14">
    <source>
        <dbReference type="PROSITE" id="PS51188"/>
    </source>
</evidence>
<dbReference type="SUPFAM" id="SSF46565">
    <property type="entry name" value="Chaperone J-domain"/>
    <property type="match status" value="1"/>
</dbReference>
<dbReference type="GO" id="GO:0008270">
    <property type="term" value="F:zinc ion binding"/>
    <property type="evidence" value="ECO:0007669"/>
    <property type="project" value="UniProtKB-KW"/>
</dbReference>
<dbReference type="CDD" id="cd10747">
    <property type="entry name" value="DnaJ_C"/>
    <property type="match status" value="1"/>
</dbReference>
<feature type="domain" description="CR-type" evidence="14">
    <location>
        <begin position="134"/>
        <end position="212"/>
    </location>
</feature>
<evidence type="ECO:0008006" key="17">
    <source>
        <dbReference type="Google" id="ProtNLM"/>
    </source>
</evidence>
<dbReference type="InterPro" id="IPR036410">
    <property type="entry name" value="HSP_DnaJ_Cys-rich_dom_sf"/>
</dbReference>
<dbReference type="Gene3D" id="2.10.230.10">
    <property type="entry name" value="Heat shock protein DnaJ, cysteine-rich domain"/>
    <property type="match status" value="1"/>
</dbReference>
<dbReference type="CDD" id="cd10719">
    <property type="entry name" value="DnaJ_zf"/>
    <property type="match status" value="1"/>
</dbReference>
<keyword evidence="7" id="KW-0677">Repeat</keyword>
<dbReference type="PRINTS" id="PR00625">
    <property type="entry name" value="JDOMAIN"/>
</dbReference>
<evidence type="ECO:0000256" key="3">
    <source>
        <dbReference type="ARBA" id="ARBA00011738"/>
    </source>
</evidence>
<dbReference type="CDD" id="cd06257">
    <property type="entry name" value="DnaJ"/>
    <property type="match status" value="1"/>
</dbReference>
<dbReference type="NCBIfam" id="TIGR02349">
    <property type="entry name" value="DnaJ_bact"/>
    <property type="match status" value="1"/>
</dbReference>
<keyword evidence="6 12" id="KW-0479">Metal-binding</keyword>
<proteinExistence type="inferred from homology"/>
<dbReference type="Pfam" id="PF01063">
    <property type="entry name" value="Aminotran_4"/>
    <property type="match status" value="1"/>
</dbReference>
<dbReference type="InterPro" id="IPR001623">
    <property type="entry name" value="DnaJ_domain"/>
</dbReference>
<dbReference type="SUPFAM" id="SSF56322">
    <property type="entry name" value="ADC synthase"/>
    <property type="match status" value="1"/>
</dbReference>
<dbReference type="PROSITE" id="PS00636">
    <property type="entry name" value="DNAJ_1"/>
    <property type="match status" value="1"/>
</dbReference>
<dbReference type="GO" id="GO:0042026">
    <property type="term" value="P:protein refolding"/>
    <property type="evidence" value="ECO:0007669"/>
    <property type="project" value="TreeGrafter"/>
</dbReference>
<dbReference type="GO" id="GO:0003824">
    <property type="term" value="F:catalytic activity"/>
    <property type="evidence" value="ECO:0007669"/>
    <property type="project" value="InterPro"/>
</dbReference>
<dbReference type="FunFam" id="1.10.287.110:FF:000031">
    <property type="entry name" value="Molecular chaperone DnaJ"/>
    <property type="match status" value="1"/>
</dbReference>
<sequence length="1017" mass="110536">MAKRNYYDVLGITKNASDDEIKKAYRKLAMKHHPDRNPDNKDSEAHFKEVKEAYEMLSDPQKRAAYDQYGHAGVDPNMGGGQQGFGGFADAFGDIFGDIFGGGQGRGQAGGSRVYRGADLRYGMEISLEQAARGYETQIRVPSWESCTTCSGSGAAAGTKPQTCPGCSGTGAVRMSQGFFSVQQACPKCHGSGSYIAQPCNTCHGAGKVKKNKTLAVNIPAGINDGMRIRSSGNGEPGLNGGPPGDLYVEIHIKPHSVFERDGDDLHCQMPIPFTTAALGGDIEVPTLHGRANFNVPEGTQPGKTFRLRSKGIKGVRSNVAGDLYVHVQVETPVKLTDDQRALLKQFEQSLADGGERHNPQSKGEMMAITDLTDADCFALLDDCDASEIAPMSRLYTDLAHQRICVEIGDWDAVCHAVDADLRAGLHAVALADYEWGVRALLKQTEWAESSQGSATTPSFRFLLFRECAHLTRHEADAWLVMRDAAALEPSVAGIADLHASVDEADFKQALSSIQAALRAGDTYQINYTYRLNFKAFGSPVGLYRRLRERQPVRYGALIALPNDRWFISCSPELFLRHQAGKITAQPMKGTAARMQEALADTAAATTLASDPKTCAENLMIVDLLRNDLGRIAQTGSVHVPALFAVEPHPTVWQMTSTVTAQLRAEVDFAAIMRALFPSGSITGAPKYRAMQLIHALEGTERGVYTGAIGWLDAPSLRASSSSVATSFSPVPLPSLPAVPNGSMPASGNFCLSVAIRTLTLEARRSDGLRDGRLGIGAGIVYDSVVADESAECRLKARFLTEMDPGFALIETMYATREHGVRHLAQHWQRLREAAHYFGFNWDINALRTSLDATIATLPANSAQRLRLTLNKYGKIEITNMPFVSLHQPVKVLLAADVGFAPVAAGDVWLRYKTTVRASYERAQTEAKRLNAFDLLFCNTRGEVTEGARSNIFIKLKDRWVTPPVKSGLLPGIMRAALLEDATWDATERALTLNDLYRAEKMIVCNALHGALEAKLA</sequence>
<evidence type="ECO:0000256" key="11">
    <source>
        <dbReference type="ARBA" id="ARBA00023186"/>
    </source>
</evidence>
<accession>A0A9P6RFY3</accession>
<dbReference type="SMART" id="SM00271">
    <property type="entry name" value="DnaJ"/>
    <property type="match status" value="1"/>
</dbReference>
<dbReference type="SUPFAM" id="SSF57938">
    <property type="entry name" value="DnaJ/Hsp40 cysteine-rich domain"/>
    <property type="match status" value="1"/>
</dbReference>
<keyword evidence="10" id="KW-0346">Stress response</keyword>
<dbReference type="Gene3D" id="1.10.287.110">
    <property type="entry name" value="DnaJ domain"/>
    <property type="match status" value="1"/>
</dbReference>
<keyword evidence="11" id="KW-0143">Chaperone</keyword>
<dbReference type="InterPro" id="IPR008971">
    <property type="entry name" value="HSP40/DnaJ_pept-bd"/>
</dbReference>
<dbReference type="SUPFAM" id="SSF56752">
    <property type="entry name" value="D-aminoacid aminotransferase-like PLP-dependent enzymes"/>
    <property type="match status" value="1"/>
</dbReference>
<comment type="subunit">
    <text evidence="3">Homodimer.</text>
</comment>
<evidence type="ECO:0000256" key="4">
    <source>
        <dbReference type="ARBA" id="ARBA00022490"/>
    </source>
</evidence>
<dbReference type="FunFam" id="2.10.230.10:FF:000002">
    <property type="entry name" value="Molecular chaperone DnaJ"/>
    <property type="match status" value="1"/>
</dbReference>
<dbReference type="Gene3D" id="3.20.10.10">
    <property type="entry name" value="D-amino Acid Aminotransferase, subunit A, domain 2"/>
    <property type="match status" value="1"/>
</dbReference>
<dbReference type="PRINTS" id="PR00095">
    <property type="entry name" value="ANTSNTHASEI"/>
</dbReference>
<dbReference type="InterPro" id="IPR043131">
    <property type="entry name" value="BCAT-like_N"/>
</dbReference>
<dbReference type="Gene3D" id="2.60.260.20">
    <property type="entry name" value="Urease metallochaperone UreE, N-terminal domain"/>
    <property type="match status" value="2"/>
</dbReference>
<evidence type="ECO:0000256" key="6">
    <source>
        <dbReference type="ARBA" id="ARBA00022723"/>
    </source>
</evidence>
<dbReference type="NCBIfam" id="NF008035">
    <property type="entry name" value="PRK10767.1"/>
    <property type="match status" value="1"/>
</dbReference>
<dbReference type="Proteomes" id="UP000823405">
    <property type="component" value="Unassembled WGS sequence"/>
</dbReference>
<dbReference type="InterPro" id="IPR036038">
    <property type="entry name" value="Aminotransferase-like"/>
</dbReference>
<name>A0A9P6RFY3_9FUNG</name>
<dbReference type="Pfam" id="PF00425">
    <property type="entry name" value="Chorismate_bind"/>
    <property type="match status" value="1"/>
</dbReference>
<dbReference type="InterPro" id="IPR001305">
    <property type="entry name" value="HSP_DnaJ_Cys-rich_dom"/>
</dbReference>
<evidence type="ECO:0000256" key="1">
    <source>
        <dbReference type="ARBA" id="ARBA00001947"/>
    </source>
</evidence>
<feature type="domain" description="J" evidence="13">
    <location>
        <begin position="5"/>
        <end position="70"/>
    </location>
</feature>
<dbReference type="InterPro" id="IPR019999">
    <property type="entry name" value="Anth_synth_I-like"/>
</dbReference>
<organism evidence="15 16">
    <name type="scientific">Linnemannia gamsii</name>
    <dbReference type="NCBI Taxonomy" id="64522"/>
    <lineage>
        <taxon>Eukaryota</taxon>
        <taxon>Fungi</taxon>
        <taxon>Fungi incertae sedis</taxon>
        <taxon>Mucoromycota</taxon>
        <taxon>Mortierellomycotina</taxon>
        <taxon>Mortierellomycetes</taxon>
        <taxon>Mortierellales</taxon>
        <taxon>Mortierellaceae</taxon>
        <taxon>Linnemannia</taxon>
    </lineage>
</organism>
<evidence type="ECO:0000256" key="9">
    <source>
        <dbReference type="ARBA" id="ARBA00022833"/>
    </source>
</evidence>
<evidence type="ECO:0000256" key="7">
    <source>
        <dbReference type="ARBA" id="ARBA00022737"/>
    </source>
</evidence>
<keyword evidence="9 12" id="KW-0862">Zinc</keyword>
<dbReference type="PROSITE" id="PS50076">
    <property type="entry name" value="DNAJ_2"/>
    <property type="match status" value="1"/>
</dbReference>
<dbReference type="Gene3D" id="3.60.120.10">
    <property type="entry name" value="Anthranilate synthase"/>
    <property type="match status" value="1"/>
</dbReference>
<dbReference type="InterPro" id="IPR043132">
    <property type="entry name" value="BCAT-like_C"/>
</dbReference>
<evidence type="ECO:0000256" key="12">
    <source>
        <dbReference type="PROSITE-ProRule" id="PRU00546"/>
    </source>
</evidence>
<evidence type="ECO:0000259" key="13">
    <source>
        <dbReference type="PROSITE" id="PS50076"/>
    </source>
</evidence>
<gene>
    <name evidence="15" type="ORF">BGZ97_003358</name>
</gene>
<dbReference type="Pfam" id="PF01556">
    <property type="entry name" value="DnaJ_C"/>
    <property type="match status" value="1"/>
</dbReference>
<evidence type="ECO:0000256" key="5">
    <source>
        <dbReference type="ARBA" id="ARBA00022705"/>
    </source>
</evidence>
<dbReference type="AlphaFoldDB" id="A0A9P6RFY3"/>
<dbReference type="InterPro" id="IPR005801">
    <property type="entry name" value="ADC_synthase"/>
</dbReference>
<dbReference type="InterPro" id="IPR018253">
    <property type="entry name" value="DnaJ_domain_CS"/>
</dbReference>
<dbReference type="PANTHER" id="PTHR43096">
    <property type="entry name" value="DNAJ HOMOLOG 1, MITOCHONDRIAL-RELATED"/>
    <property type="match status" value="1"/>
</dbReference>
<dbReference type="InterPro" id="IPR012724">
    <property type="entry name" value="DnaJ"/>
</dbReference>
<evidence type="ECO:0000313" key="15">
    <source>
        <dbReference type="EMBL" id="KAG0318726.1"/>
    </source>
</evidence>
<evidence type="ECO:0000256" key="10">
    <source>
        <dbReference type="ARBA" id="ARBA00023016"/>
    </source>
</evidence>
<dbReference type="InterPro" id="IPR036869">
    <property type="entry name" value="J_dom_sf"/>
</dbReference>
<dbReference type="InterPro" id="IPR001544">
    <property type="entry name" value="Aminotrans_IV"/>
</dbReference>
<comment type="cofactor">
    <cofactor evidence="1">
        <name>Zn(2+)</name>
        <dbReference type="ChEBI" id="CHEBI:29105"/>
    </cofactor>
</comment>
<keyword evidence="4" id="KW-0963">Cytoplasm</keyword>
<keyword evidence="16" id="KW-1185">Reference proteome</keyword>
<evidence type="ECO:0000256" key="2">
    <source>
        <dbReference type="ARBA" id="ARBA00004496"/>
    </source>
</evidence>
<dbReference type="GO" id="GO:0006260">
    <property type="term" value="P:DNA replication"/>
    <property type="evidence" value="ECO:0007669"/>
    <property type="project" value="UniProtKB-KW"/>
</dbReference>
<keyword evidence="5" id="KW-0235">DNA replication</keyword>
<reference evidence="15" key="1">
    <citation type="journal article" date="2020" name="Fungal Divers.">
        <title>Resolving the Mortierellaceae phylogeny through synthesis of multi-gene phylogenetics and phylogenomics.</title>
        <authorList>
            <person name="Vandepol N."/>
            <person name="Liber J."/>
            <person name="Desiro A."/>
            <person name="Na H."/>
            <person name="Kennedy M."/>
            <person name="Barry K."/>
            <person name="Grigoriev I.V."/>
            <person name="Miller A.N."/>
            <person name="O'Donnell K."/>
            <person name="Stajich J.E."/>
            <person name="Bonito G."/>
        </authorList>
    </citation>
    <scope>NUCLEOTIDE SEQUENCE</scope>
    <source>
        <strain evidence="15">NVP60</strain>
    </source>
</reference>
<dbReference type="InterPro" id="IPR002939">
    <property type="entry name" value="DnaJ_C"/>
</dbReference>
<dbReference type="GO" id="GO:0051082">
    <property type="term" value="F:unfolded protein binding"/>
    <property type="evidence" value="ECO:0007669"/>
    <property type="project" value="InterPro"/>
</dbReference>
<comment type="caution">
    <text evidence="15">The sequence shown here is derived from an EMBL/GenBank/DDBJ whole genome shotgun (WGS) entry which is preliminary data.</text>
</comment>
<dbReference type="InterPro" id="IPR015890">
    <property type="entry name" value="Chorismate_C"/>
</dbReference>
<comment type="subcellular location">
    <subcellularLocation>
        <location evidence="2">Cytoplasm</location>
    </subcellularLocation>
</comment>
<dbReference type="GO" id="GO:0009408">
    <property type="term" value="P:response to heat"/>
    <property type="evidence" value="ECO:0007669"/>
    <property type="project" value="InterPro"/>
</dbReference>
<evidence type="ECO:0000313" key="16">
    <source>
        <dbReference type="Proteomes" id="UP000823405"/>
    </source>
</evidence>
<dbReference type="EMBL" id="JAAAIN010000179">
    <property type="protein sequence ID" value="KAG0318726.1"/>
    <property type="molecule type" value="Genomic_DNA"/>
</dbReference>
<dbReference type="Pfam" id="PF00684">
    <property type="entry name" value="DnaJ_CXXCXGXG"/>
    <property type="match status" value="1"/>
</dbReference>
<feature type="zinc finger region" description="CR-type" evidence="12">
    <location>
        <begin position="134"/>
        <end position="212"/>
    </location>
</feature>
<dbReference type="OrthoDB" id="10256793at2759"/>
<keyword evidence="8 12" id="KW-0863">Zinc-finger</keyword>
<protein>
    <recommendedName>
        <fullName evidence="17">Chaperone protein DnaJ</fullName>
    </recommendedName>
</protein>